<keyword evidence="3" id="KW-1185">Reference proteome</keyword>
<name>A0AAD6SBG3_9AGAR</name>
<dbReference type="Proteomes" id="UP001218188">
    <property type="component" value="Unassembled WGS sequence"/>
</dbReference>
<feature type="region of interest" description="Disordered" evidence="1">
    <location>
        <begin position="313"/>
        <end position="409"/>
    </location>
</feature>
<evidence type="ECO:0000256" key="1">
    <source>
        <dbReference type="SAM" id="MobiDB-lite"/>
    </source>
</evidence>
<accession>A0AAD6SBG3</accession>
<organism evidence="2 3">
    <name type="scientific">Mycena alexandri</name>
    <dbReference type="NCBI Taxonomy" id="1745969"/>
    <lineage>
        <taxon>Eukaryota</taxon>
        <taxon>Fungi</taxon>
        <taxon>Dikarya</taxon>
        <taxon>Basidiomycota</taxon>
        <taxon>Agaricomycotina</taxon>
        <taxon>Agaricomycetes</taxon>
        <taxon>Agaricomycetidae</taxon>
        <taxon>Agaricales</taxon>
        <taxon>Marasmiineae</taxon>
        <taxon>Mycenaceae</taxon>
        <taxon>Mycena</taxon>
    </lineage>
</organism>
<dbReference type="AlphaFoldDB" id="A0AAD6SBG3"/>
<evidence type="ECO:0000313" key="2">
    <source>
        <dbReference type="EMBL" id="KAJ7024435.1"/>
    </source>
</evidence>
<protein>
    <submittedName>
        <fullName evidence="2">Uncharacterized protein</fullName>
    </submittedName>
</protein>
<feature type="region of interest" description="Disordered" evidence="1">
    <location>
        <begin position="1"/>
        <end position="46"/>
    </location>
</feature>
<feature type="compositionally biased region" description="Basic and acidic residues" evidence="1">
    <location>
        <begin position="382"/>
        <end position="392"/>
    </location>
</feature>
<proteinExistence type="predicted"/>
<evidence type="ECO:0000313" key="3">
    <source>
        <dbReference type="Proteomes" id="UP001218188"/>
    </source>
</evidence>
<reference evidence="2" key="1">
    <citation type="submission" date="2023-03" db="EMBL/GenBank/DDBJ databases">
        <title>Massive genome expansion in bonnet fungi (Mycena s.s.) driven by repeated elements and novel gene families across ecological guilds.</title>
        <authorList>
            <consortium name="Lawrence Berkeley National Laboratory"/>
            <person name="Harder C.B."/>
            <person name="Miyauchi S."/>
            <person name="Viragh M."/>
            <person name="Kuo A."/>
            <person name="Thoen E."/>
            <person name="Andreopoulos B."/>
            <person name="Lu D."/>
            <person name="Skrede I."/>
            <person name="Drula E."/>
            <person name="Henrissat B."/>
            <person name="Morin E."/>
            <person name="Kohler A."/>
            <person name="Barry K."/>
            <person name="LaButti K."/>
            <person name="Morin E."/>
            <person name="Salamov A."/>
            <person name="Lipzen A."/>
            <person name="Mereny Z."/>
            <person name="Hegedus B."/>
            <person name="Baldrian P."/>
            <person name="Stursova M."/>
            <person name="Weitz H."/>
            <person name="Taylor A."/>
            <person name="Grigoriev I.V."/>
            <person name="Nagy L.G."/>
            <person name="Martin F."/>
            <person name="Kauserud H."/>
        </authorList>
    </citation>
    <scope>NUCLEOTIDE SEQUENCE</scope>
    <source>
        <strain evidence="2">CBHHK200</strain>
    </source>
</reference>
<feature type="compositionally biased region" description="Basic and acidic residues" evidence="1">
    <location>
        <begin position="351"/>
        <end position="372"/>
    </location>
</feature>
<gene>
    <name evidence="2" type="ORF">C8F04DRAFT_1239640</name>
</gene>
<comment type="caution">
    <text evidence="2">The sequence shown here is derived from an EMBL/GenBank/DDBJ whole genome shotgun (WGS) entry which is preliminary data.</text>
</comment>
<sequence length="409" mass="44122">MPGSSNLPAGLQFKKGNATSNNNNNNSNQGHNALKRKRETTAGGSAVTQTAYANNAKSSASAKSTADALEVPDVPVQWNAILRDAQNTDGLYLPPTVIKKFVEIREDCLNDFRSAQTWLQKAASTHQRYNEAASTGIPNSVSSNLKMPPVQVMKGAAGIEHEPAVAEARVIAEKAIKSATDEVTKYLAILFKAQLTSIRKLVDVATAAGMFADTLKAYSVQVIADALGTDFEVWSPVIERLKAVHISELQMLNFEFVAAIKHDADVKVAKANVVNTARADAEMTDATRPVTELIEEKIEARYKHLEKKLTDLLQQSSKSSNEASTSSKPPPNSKSKQSTAPAAPAKTKTKKAYEKKKTDATNRENKTKKDRQGNGGGGSHNTARDKSRDRGKGKQRGGAMSETQESDSD</sequence>
<feature type="compositionally biased region" description="Low complexity" evidence="1">
    <location>
        <begin position="316"/>
        <end position="346"/>
    </location>
</feature>
<dbReference type="EMBL" id="JARJCM010000170">
    <property type="protein sequence ID" value="KAJ7024435.1"/>
    <property type="molecule type" value="Genomic_DNA"/>
</dbReference>